<dbReference type="InterPro" id="IPR018076">
    <property type="entry name" value="T2SS_GspF_dom"/>
</dbReference>
<evidence type="ECO:0000313" key="9">
    <source>
        <dbReference type="EMBL" id="WCE16147.1"/>
    </source>
</evidence>
<gene>
    <name evidence="9" type="ORF">PHA72_27490</name>
</gene>
<dbReference type="GO" id="GO:0005886">
    <property type="term" value="C:plasma membrane"/>
    <property type="evidence" value="ECO:0007669"/>
    <property type="project" value="UniProtKB-SubCell"/>
</dbReference>
<evidence type="ECO:0000256" key="1">
    <source>
        <dbReference type="ARBA" id="ARBA00004651"/>
    </source>
</evidence>
<feature type="domain" description="Type II secretion system protein GspF" evidence="8">
    <location>
        <begin position="222"/>
        <end position="345"/>
    </location>
</feature>
<dbReference type="AlphaFoldDB" id="A0AAX3LIK5"/>
<keyword evidence="6 7" id="KW-0472">Membrane</keyword>
<dbReference type="InterPro" id="IPR003004">
    <property type="entry name" value="GspF/PilC"/>
</dbReference>
<dbReference type="Gene3D" id="1.20.81.30">
    <property type="entry name" value="Type II secretion system (T2SS), domain F"/>
    <property type="match status" value="2"/>
</dbReference>
<evidence type="ECO:0000259" key="8">
    <source>
        <dbReference type="Pfam" id="PF00482"/>
    </source>
</evidence>
<reference evidence="9 10" key="1">
    <citation type="submission" date="2023-01" db="EMBL/GenBank/DDBJ databases">
        <title>Genome sequence resource and annotation of Enterobacter ludwigii, an economically important pathogen of seedling wilt with strawberry.</title>
        <authorList>
            <person name="Xie Y."/>
        </authorList>
    </citation>
    <scope>NUCLEOTIDE SEQUENCE [LARGE SCALE GENOMIC DNA]</scope>
    <source>
        <strain evidence="9 10">CM-TZ4</strain>
        <plasmid evidence="9 10">unnamed2</plasmid>
    </source>
</reference>
<protein>
    <submittedName>
        <fullName evidence="9">Type II secretion system F family protein</fullName>
    </submittedName>
</protein>
<geneLocation type="plasmid" evidence="9 10">
    <name>unnamed2</name>
</geneLocation>
<evidence type="ECO:0000256" key="3">
    <source>
        <dbReference type="ARBA" id="ARBA00022475"/>
    </source>
</evidence>
<feature type="transmembrane region" description="Helical" evidence="7">
    <location>
        <begin position="166"/>
        <end position="191"/>
    </location>
</feature>
<dbReference type="InterPro" id="IPR042094">
    <property type="entry name" value="T2SS_GspF_sf"/>
</dbReference>
<dbReference type="EMBL" id="CP116349">
    <property type="protein sequence ID" value="WCE16147.1"/>
    <property type="molecule type" value="Genomic_DNA"/>
</dbReference>
<comment type="subcellular location">
    <subcellularLocation>
        <location evidence="1">Cell membrane</location>
        <topology evidence="1">Multi-pass membrane protein</topology>
    </subcellularLocation>
</comment>
<keyword evidence="9" id="KW-0614">Plasmid</keyword>
<accession>A0AAX3LIK5</accession>
<feature type="transmembrane region" description="Helical" evidence="7">
    <location>
        <begin position="327"/>
        <end position="348"/>
    </location>
</feature>
<keyword evidence="10" id="KW-1185">Reference proteome</keyword>
<proteinExistence type="inferred from homology"/>
<feature type="transmembrane region" description="Helical" evidence="7">
    <location>
        <begin position="124"/>
        <end position="146"/>
    </location>
</feature>
<name>A0AAX3LIK5_9ENTR</name>
<sequence>MNRVDRFIYQLTFSANDRIELYDNFRQYTLDGLPALEIFNKLIENYTRRGKKPKNPMGRILTECRDNLSSGFSLAQSLREWIPDQELSIIESCDTAGKIADGFLNAMLVADGTHRIVSAVRGSLMITTYMLSLGLGILALFCILLVPVLKQTVPLNQWSDAQLMVYYLYIGITNYSYIFIFVILMISYLVYKSLSNWSGHMRLYFDKIPPYSVYSRLQGATFIMNVNAMISAGITMEDALSKMVESCRSRWLGERLEATLEQIANGEPNLGSALDVTGFDFPGEEAIIKMQSLFETTNREGSLKRFAEKWLDKTIKGVEQTSERMRIASMLGCGVGISFLIVIMFDLIQRAFFFN</sequence>
<evidence type="ECO:0000256" key="5">
    <source>
        <dbReference type="ARBA" id="ARBA00022989"/>
    </source>
</evidence>
<keyword evidence="3" id="KW-1003">Cell membrane</keyword>
<evidence type="ECO:0000256" key="2">
    <source>
        <dbReference type="ARBA" id="ARBA00005745"/>
    </source>
</evidence>
<evidence type="ECO:0000256" key="6">
    <source>
        <dbReference type="ARBA" id="ARBA00023136"/>
    </source>
</evidence>
<dbReference type="Proteomes" id="UP001210538">
    <property type="component" value="Plasmid unnamed2"/>
</dbReference>
<organism evidence="9 10">
    <name type="scientific">Enterobacter ludwigii</name>
    <dbReference type="NCBI Taxonomy" id="299767"/>
    <lineage>
        <taxon>Bacteria</taxon>
        <taxon>Pseudomonadati</taxon>
        <taxon>Pseudomonadota</taxon>
        <taxon>Gammaproteobacteria</taxon>
        <taxon>Enterobacterales</taxon>
        <taxon>Enterobacteriaceae</taxon>
        <taxon>Enterobacter</taxon>
        <taxon>Enterobacter cloacae complex</taxon>
    </lineage>
</organism>
<evidence type="ECO:0000256" key="7">
    <source>
        <dbReference type="SAM" id="Phobius"/>
    </source>
</evidence>
<comment type="similarity">
    <text evidence="2">Belongs to the GSP F family.</text>
</comment>
<evidence type="ECO:0000313" key="10">
    <source>
        <dbReference type="Proteomes" id="UP001210538"/>
    </source>
</evidence>
<dbReference type="PANTHER" id="PTHR30012:SF0">
    <property type="entry name" value="TYPE II SECRETION SYSTEM PROTEIN F-RELATED"/>
    <property type="match status" value="1"/>
</dbReference>
<dbReference type="Pfam" id="PF00482">
    <property type="entry name" value="T2SSF"/>
    <property type="match status" value="1"/>
</dbReference>
<dbReference type="PANTHER" id="PTHR30012">
    <property type="entry name" value="GENERAL SECRETION PATHWAY PROTEIN"/>
    <property type="match status" value="1"/>
</dbReference>
<keyword evidence="4 7" id="KW-0812">Transmembrane</keyword>
<keyword evidence="5 7" id="KW-1133">Transmembrane helix</keyword>
<evidence type="ECO:0000256" key="4">
    <source>
        <dbReference type="ARBA" id="ARBA00022692"/>
    </source>
</evidence>
<dbReference type="RefSeq" id="WP_271661489.1">
    <property type="nucleotide sequence ID" value="NZ_CP116349.1"/>
</dbReference>